<evidence type="ECO:0000256" key="3">
    <source>
        <dbReference type="ARBA" id="ARBA00022821"/>
    </source>
</evidence>
<evidence type="ECO:0000259" key="9">
    <source>
        <dbReference type="PROSITE" id="PS51635"/>
    </source>
</evidence>
<dbReference type="OrthoDB" id="1658288at2759"/>
<comment type="function">
    <text evidence="8">Lipolytic acyl hydrolase (LAH).</text>
</comment>
<gene>
    <name evidence="10" type="ORF">C2845_PM04G18280</name>
</gene>
<feature type="active site" description="Proton acceptor" evidence="7">
    <location>
        <position position="214"/>
    </location>
</feature>
<dbReference type="CDD" id="cd07214">
    <property type="entry name" value="Pat17_isozyme_like"/>
    <property type="match status" value="1"/>
</dbReference>
<keyword evidence="2 7" id="KW-0378">Hydrolase</keyword>
<dbReference type="FunFam" id="3.40.1090.10:FF:000005">
    <property type="entry name" value="Patatin"/>
    <property type="match status" value="1"/>
</dbReference>
<keyword evidence="5 7" id="KW-0443">Lipid metabolism</keyword>
<dbReference type="PANTHER" id="PTHR32176">
    <property type="entry name" value="XYLOSE ISOMERASE"/>
    <property type="match status" value="1"/>
</dbReference>
<comment type="domain">
    <text evidence="8">The nitrogen atoms of the two glycine residues in the GGXR motif define the oxyanion hole, and stabilize the oxyanion that forms during the nucleophilic attack by the catalytic serine during substrate cleavage.</text>
</comment>
<evidence type="ECO:0000256" key="7">
    <source>
        <dbReference type="PROSITE-ProRule" id="PRU01161"/>
    </source>
</evidence>
<evidence type="ECO:0000256" key="8">
    <source>
        <dbReference type="RuleBase" id="RU361262"/>
    </source>
</evidence>
<dbReference type="STRING" id="4540.A0A3L6QVE8"/>
<evidence type="ECO:0000256" key="1">
    <source>
        <dbReference type="ARBA" id="ARBA00010240"/>
    </source>
</evidence>
<sequence length="530" mass="58783">MEEEKSIQPPTYGNLVTILSIDGGGIRGIIPAVVLAFLESELQKLDGEEARLADYFDVIAGTSTGGLVTSMLAAPNKKNRPLFAAKDIQAFYMNHAPKIFPQKRGPFGRIMRIFRSLSGPSYDGKYLHEIVRKKLGTTRLRETLTDVVIPTFDIKRLQPVIFSSYEVKNDKCNTMDALLSDICISTSAAPTYLPAHYFKTEDYHGNTKEFHLIDGGVAANNPALVAIGEVTKQIFKENPDFFPIKPMDYGRFLVISLGTGSAKFEANYNAQTAKSWGVLGWLLGSGSTPLVDIFTQASADMVDIHISAVSKALHSEQNYLRIQDDTLQGTLSSVDVATKENMEKLASIGDALLKKPVSRVNLETGHMVPAYHSTEMTNEEALKSGQQVKKRFQIGHATETFGADRYPASTAAWNKYPMSGQRQSAFGVRVVLPLFGWQQIILQLSANSELQTAGHGSIWSPLGDPRTASHRPSFWKSAFDKYFQQYRMPLDRTGLDIFWEHVSGLRRLGDLNRWLDPELVTLQTPSPAML</sequence>
<dbReference type="SUPFAM" id="SSF52151">
    <property type="entry name" value="FabD/lysophospholipase-like"/>
    <property type="match status" value="1"/>
</dbReference>
<feature type="active site" description="Nucleophile" evidence="7">
    <location>
        <position position="63"/>
    </location>
</feature>
<dbReference type="PROSITE" id="PS51635">
    <property type="entry name" value="PNPLA"/>
    <property type="match status" value="1"/>
</dbReference>
<accession>A0A3L6QVE8</accession>
<dbReference type="GO" id="GO:0047372">
    <property type="term" value="F:monoacylglycerol lipase activity"/>
    <property type="evidence" value="ECO:0007669"/>
    <property type="project" value="TreeGrafter"/>
</dbReference>
<dbReference type="InterPro" id="IPR016035">
    <property type="entry name" value="Acyl_Trfase/lysoPLipase"/>
</dbReference>
<dbReference type="InterPro" id="IPR002641">
    <property type="entry name" value="PNPLA_dom"/>
</dbReference>
<dbReference type="AlphaFoldDB" id="A0A3L6QVE8"/>
<organism evidence="10 11">
    <name type="scientific">Panicum miliaceum</name>
    <name type="common">Proso millet</name>
    <name type="synonym">Broomcorn millet</name>
    <dbReference type="NCBI Taxonomy" id="4540"/>
    <lineage>
        <taxon>Eukaryota</taxon>
        <taxon>Viridiplantae</taxon>
        <taxon>Streptophyta</taxon>
        <taxon>Embryophyta</taxon>
        <taxon>Tracheophyta</taxon>
        <taxon>Spermatophyta</taxon>
        <taxon>Magnoliopsida</taxon>
        <taxon>Liliopsida</taxon>
        <taxon>Poales</taxon>
        <taxon>Poaceae</taxon>
        <taxon>PACMAD clade</taxon>
        <taxon>Panicoideae</taxon>
        <taxon>Panicodae</taxon>
        <taxon>Paniceae</taxon>
        <taxon>Panicinae</taxon>
        <taxon>Panicum</taxon>
        <taxon>Panicum sect. Panicum</taxon>
    </lineage>
</organism>
<dbReference type="PANTHER" id="PTHR32176:SF120">
    <property type="entry name" value="PATATIN"/>
    <property type="match status" value="1"/>
</dbReference>
<reference evidence="11" key="1">
    <citation type="journal article" date="2019" name="Nat. Commun.">
        <title>The genome of broomcorn millet.</title>
        <authorList>
            <person name="Zou C."/>
            <person name="Miki D."/>
            <person name="Li D."/>
            <person name="Tang Q."/>
            <person name="Xiao L."/>
            <person name="Rajput S."/>
            <person name="Deng P."/>
            <person name="Jia W."/>
            <person name="Huang R."/>
            <person name="Zhang M."/>
            <person name="Sun Y."/>
            <person name="Hu J."/>
            <person name="Fu X."/>
            <person name="Schnable P.S."/>
            <person name="Li F."/>
            <person name="Zhang H."/>
            <person name="Feng B."/>
            <person name="Zhu X."/>
            <person name="Liu R."/>
            <person name="Schnable J.C."/>
            <person name="Zhu J.-K."/>
            <person name="Zhang H."/>
        </authorList>
    </citation>
    <scope>NUCLEOTIDE SEQUENCE [LARGE SCALE GENOMIC DNA]</scope>
</reference>
<evidence type="ECO:0000256" key="5">
    <source>
        <dbReference type="ARBA" id="ARBA00023098"/>
    </source>
</evidence>
<evidence type="ECO:0000256" key="2">
    <source>
        <dbReference type="ARBA" id="ARBA00022801"/>
    </source>
</evidence>
<keyword evidence="11" id="KW-1185">Reference proteome</keyword>
<dbReference type="EMBL" id="PQIB02000011">
    <property type="protein sequence ID" value="RLM87549.1"/>
    <property type="molecule type" value="Genomic_DNA"/>
</dbReference>
<dbReference type="GO" id="GO:0006952">
    <property type="term" value="P:defense response"/>
    <property type="evidence" value="ECO:0007669"/>
    <property type="project" value="UniProtKB-KW"/>
</dbReference>
<comment type="similarity">
    <text evidence="1 8">Belongs to the patatin family.</text>
</comment>
<feature type="short sequence motif" description="GXSXG" evidence="7">
    <location>
        <begin position="61"/>
        <end position="65"/>
    </location>
</feature>
<comment type="function">
    <text evidence="6">Possesses non-specific lipolytic acyl hydrolase (LAH) activity. Hydrolyzes phospholipids as well as galactolipids. May play a role in disease resistance.</text>
</comment>
<dbReference type="Gene3D" id="3.40.1090.10">
    <property type="entry name" value="Cytosolic phospholipase A2 catalytic domain"/>
    <property type="match status" value="1"/>
</dbReference>
<evidence type="ECO:0000256" key="6">
    <source>
        <dbReference type="ARBA" id="ARBA00025642"/>
    </source>
</evidence>
<feature type="domain" description="PNPLA" evidence="9">
    <location>
        <begin position="19"/>
        <end position="227"/>
    </location>
</feature>
<protein>
    <recommendedName>
        <fullName evidence="8">Patatin</fullName>
        <ecNumber evidence="8">3.1.1.-</ecNumber>
    </recommendedName>
</protein>
<evidence type="ECO:0000313" key="10">
    <source>
        <dbReference type="EMBL" id="RLM87549.1"/>
    </source>
</evidence>
<proteinExistence type="inferred from homology"/>
<dbReference type="EC" id="3.1.1.-" evidence="8"/>
<dbReference type="Pfam" id="PF01734">
    <property type="entry name" value="Patatin"/>
    <property type="match status" value="1"/>
</dbReference>
<keyword evidence="4 7" id="KW-0442">Lipid degradation</keyword>
<feature type="short sequence motif" description="DGA/G" evidence="7">
    <location>
        <begin position="214"/>
        <end position="216"/>
    </location>
</feature>
<keyword evidence="3" id="KW-0611">Plant defense</keyword>
<dbReference type="GO" id="GO:0004620">
    <property type="term" value="F:phospholipase activity"/>
    <property type="evidence" value="ECO:0007669"/>
    <property type="project" value="TreeGrafter"/>
</dbReference>
<name>A0A3L6QVE8_PANMI</name>
<evidence type="ECO:0000313" key="11">
    <source>
        <dbReference type="Proteomes" id="UP000275267"/>
    </source>
</evidence>
<dbReference type="GO" id="GO:0016042">
    <property type="term" value="P:lipid catabolic process"/>
    <property type="evidence" value="ECO:0007669"/>
    <property type="project" value="UniProtKB-UniRule"/>
</dbReference>
<comment type="caution">
    <text evidence="10">The sequence shown here is derived from an EMBL/GenBank/DDBJ whole genome shotgun (WGS) entry which is preliminary data.</text>
</comment>
<feature type="short sequence motif" description="GXGXXG" evidence="7">
    <location>
        <begin position="23"/>
        <end position="28"/>
    </location>
</feature>
<dbReference type="Proteomes" id="UP000275267">
    <property type="component" value="Unassembled WGS sequence"/>
</dbReference>
<evidence type="ECO:0000256" key="4">
    <source>
        <dbReference type="ARBA" id="ARBA00022963"/>
    </source>
</evidence>